<evidence type="ECO:0000256" key="13">
    <source>
        <dbReference type="ARBA" id="ARBA00022989"/>
    </source>
</evidence>
<evidence type="ECO:0000256" key="5">
    <source>
        <dbReference type="ARBA" id="ARBA00010185"/>
    </source>
</evidence>
<evidence type="ECO:0000256" key="16">
    <source>
        <dbReference type="ARBA" id="ARBA00023209"/>
    </source>
</evidence>
<evidence type="ECO:0000256" key="2">
    <source>
        <dbReference type="ARBA" id="ARBA00004651"/>
    </source>
</evidence>
<dbReference type="PANTHER" id="PTHR46382:SF1">
    <property type="entry name" value="PHOSPHATIDATE CYTIDYLYLTRANSFERASE"/>
    <property type="match status" value="1"/>
</dbReference>
<name>A0ABS3Q0N0_9FLAO</name>
<dbReference type="RefSeq" id="WP_208059505.1">
    <property type="nucleotide sequence ID" value="NZ_JAGDYP010000014.1"/>
</dbReference>
<comment type="pathway">
    <text evidence="4">Lipid metabolism.</text>
</comment>
<keyword evidence="21" id="KW-1185">Reference proteome</keyword>
<organism evidence="20 21">
    <name type="scientific">Capnocytophaga bilenii</name>
    <dbReference type="NCBI Taxonomy" id="2819369"/>
    <lineage>
        <taxon>Bacteria</taxon>
        <taxon>Pseudomonadati</taxon>
        <taxon>Bacteroidota</taxon>
        <taxon>Flavobacteriia</taxon>
        <taxon>Flavobacteriales</taxon>
        <taxon>Flavobacteriaceae</taxon>
        <taxon>Capnocytophaga</taxon>
    </lineage>
</organism>
<comment type="pathway">
    <text evidence="3 18">Phospholipid metabolism; CDP-diacylglycerol biosynthesis; CDP-diacylglycerol from sn-glycerol 3-phosphate: step 3/3.</text>
</comment>
<protein>
    <recommendedName>
        <fullName evidence="7 18">Phosphatidate cytidylyltransferase</fullName>
        <ecNumber evidence="6 18">2.7.7.41</ecNumber>
    </recommendedName>
</protein>
<evidence type="ECO:0000256" key="10">
    <source>
        <dbReference type="ARBA" id="ARBA00022679"/>
    </source>
</evidence>
<gene>
    <name evidence="20" type="ORF">J4N46_12170</name>
</gene>
<keyword evidence="8" id="KW-1003">Cell membrane</keyword>
<comment type="caution">
    <text evidence="20">The sequence shown here is derived from an EMBL/GenBank/DDBJ whole genome shotgun (WGS) entry which is preliminary data.</text>
</comment>
<dbReference type="Proteomes" id="UP000681610">
    <property type="component" value="Unassembled WGS sequence"/>
</dbReference>
<feature type="transmembrane region" description="Helical" evidence="19">
    <location>
        <begin position="53"/>
        <end position="69"/>
    </location>
</feature>
<evidence type="ECO:0000256" key="7">
    <source>
        <dbReference type="ARBA" id="ARBA00019373"/>
    </source>
</evidence>
<evidence type="ECO:0000256" key="15">
    <source>
        <dbReference type="ARBA" id="ARBA00023136"/>
    </source>
</evidence>
<sequence>MNELFKRTITGFIYTFLLLAAIMLNTDAFDFLFLSFGIICLFEFKMLIRLKELHIFLAFLFLWWLFIHLKLPDFMLYMLLLLTLLTNISLILSLFNEKVPLRKQNNNTKLLISLLYIGGGCLFVPLIYRHEDHPADASEFIQYMFNNESQITMIGILCIIWASDTFAYLSGRTFGKHKLFERISPKKTIEGFVGGLIGATAVAILFDIYSVRPMWQWIVMAEVLVVMGTIGDLVESSFKRTAGVKDSGTILPGHGGLLDRLDSLVFASPFAYLTLLLFDLF</sequence>
<comment type="subcellular location">
    <subcellularLocation>
        <location evidence="2">Cell membrane</location>
        <topology evidence="2">Multi-pass membrane protein</topology>
    </subcellularLocation>
</comment>
<feature type="transmembrane region" description="Helical" evidence="19">
    <location>
        <begin position="12"/>
        <end position="41"/>
    </location>
</feature>
<evidence type="ECO:0000256" key="18">
    <source>
        <dbReference type="RuleBase" id="RU003938"/>
    </source>
</evidence>
<evidence type="ECO:0000256" key="9">
    <source>
        <dbReference type="ARBA" id="ARBA00022516"/>
    </source>
</evidence>
<evidence type="ECO:0000256" key="1">
    <source>
        <dbReference type="ARBA" id="ARBA00001698"/>
    </source>
</evidence>
<keyword evidence="11 18" id="KW-0812">Transmembrane</keyword>
<dbReference type="EC" id="2.7.7.41" evidence="6 18"/>
<evidence type="ECO:0000256" key="19">
    <source>
        <dbReference type="SAM" id="Phobius"/>
    </source>
</evidence>
<keyword evidence="14" id="KW-0443">Lipid metabolism</keyword>
<dbReference type="PANTHER" id="PTHR46382">
    <property type="entry name" value="PHOSPHATIDATE CYTIDYLYLTRANSFERASE"/>
    <property type="match status" value="1"/>
</dbReference>
<evidence type="ECO:0000256" key="14">
    <source>
        <dbReference type="ARBA" id="ARBA00023098"/>
    </source>
</evidence>
<dbReference type="Pfam" id="PF01148">
    <property type="entry name" value="CTP_transf_1"/>
    <property type="match status" value="1"/>
</dbReference>
<keyword evidence="16" id="KW-0594">Phospholipid biosynthesis</keyword>
<evidence type="ECO:0000256" key="4">
    <source>
        <dbReference type="ARBA" id="ARBA00005189"/>
    </source>
</evidence>
<evidence type="ECO:0000256" key="12">
    <source>
        <dbReference type="ARBA" id="ARBA00022695"/>
    </source>
</evidence>
<evidence type="ECO:0000313" key="21">
    <source>
        <dbReference type="Proteomes" id="UP000681610"/>
    </source>
</evidence>
<evidence type="ECO:0000256" key="11">
    <source>
        <dbReference type="ARBA" id="ARBA00022692"/>
    </source>
</evidence>
<dbReference type="EMBL" id="JAGDYP010000014">
    <property type="protein sequence ID" value="MBO1885146.1"/>
    <property type="molecule type" value="Genomic_DNA"/>
</dbReference>
<evidence type="ECO:0000256" key="8">
    <source>
        <dbReference type="ARBA" id="ARBA00022475"/>
    </source>
</evidence>
<evidence type="ECO:0000256" key="6">
    <source>
        <dbReference type="ARBA" id="ARBA00012487"/>
    </source>
</evidence>
<dbReference type="GO" id="GO:0016779">
    <property type="term" value="F:nucleotidyltransferase activity"/>
    <property type="evidence" value="ECO:0007669"/>
    <property type="project" value="UniProtKB-KW"/>
</dbReference>
<keyword evidence="17" id="KW-1208">Phospholipid metabolism</keyword>
<evidence type="ECO:0000313" key="20">
    <source>
        <dbReference type="EMBL" id="MBO1885146.1"/>
    </source>
</evidence>
<keyword evidence="13 19" id="KW-1133">Transmembrane helix</keyword>
<evidence type="ECO:0000256" key="17">
    <source>
        <dbReference type="ARBA" id="ARBA00023264"/>
    </source>
</evidence>
<comment type="catalytic activity">
    <reaction evidence="1 18">
        <text>a 1,2-diacyl-sn-glycero-3-phosphate + CTP + H(+) = a CDP-1,2-diacyl-sn-glycerol + diphosphate</text>
        <dbReference type="Rhea" id="RHEA:16229"/>
        <dbReference type="ChEBI" id="CHEBI:15378"/>
        <dbReference type="ChEBI" id="CHEBI:33019"/>
        <dbReference type="ChEBI" id="CHEBI:37563"/>
        <dbReference type="ChEBI" id="CHEBI:58332"/>
        <dbReference type="ChEBI" id="CHEBI:58608"/>
        <dbReference type="EC" id="2.7.7.41"/>
    </reaction>
</comment>
<keyword evidence="9" id="KW-0444">Lipid biosynthesis</keyword>
<dbReference type="InterPro" id="IPR000374">
    <property type="entry name" value="PC_trans"/>
</dbReference>
<reference evidence="20 21" key="1">
    <citation type="submission" date="2021-03" db="EMBL/GenBank/DDBJ databases">
        <title>Isolation and description of Capnocytophaga bilenii sp. nov., a novel Capnocytophaga species, isolated from a gingivitis subject.</title>
        <authorList>
            <person name="Antezack A."/>
            <person name="Monnet-Corti V."/>
            <person name="La Scola B."/>
        </authorList>
    </citation>
    <scope>NUCLEOTIDE SEQUENCE [LARGE SCALE GENOMIC DNA]</scope>
    <source>
        <strain evidence="20 21">Marseille-Q4570</strain>
    </source>
</reference>
<keyword evidence="10 18" id="KW-0808">Transferase</keyword>
<keyword evidence="12 18" id="KW-0548">Nucleotidyltransferase</keyword>
<comment type="similarity">
    <text evidence="5 18">Belongs to the CDS family.</text>
</comment>
<feature type="transmembrane region" description="Helical" evidence="19">
    <location>
        <begin position="189"/>
        <end position="209"/>
    </location>
</feature>
<proteinExistence type="inferred from homology"/>
<feature type="transmembrane region" description="Helical" evidence="19">
    <location>
        <begin position="108"/>
        <end position="129"/>
    </location>
</feature>
<feature type="transmembrane region" description="Helical" evidence="19">
    <location>
        <begin position="149"/>
        <end position="169"/>
    </location>
</feature>
<accession>A0ABS3Q0N0</accession>
<feature type="transmembrane region" description="Helical" evidence="19">
    <location>
        <begin position="75"/>
        <end position="96"/>
    </location>
</feature>
<evidence type="ECO:0000256" key="3">
    <source>
        <dbReference type="ARBA" id="ARBA00005119"/>
    </source>
</evidence>
<keyword evidence="15 19" id="KW-0472">Membrane</keyword>
<dbReference type="PROSITE" id="PS01315">
    <property type="entry name" value="CDS"/>
    <property type="match status" value="1"/>
</dbReference>